<dbReference type="InterPro" id="IPR025204">
    <property type="entry name" value="CENP-L"/>
</dbReference>
<dbReference type="KEGG" id="mtm:MYCTH_2305685"/>
<dbReference type="HOGENOM" id="CLU_034400_0_0_1"/>
<protein>
    <submittedName>
        <fullName evidence="1">Uncharacterized protein</fullName>
    </submittedName>
</protein>
<dbReference type="OrthoDB" id="8864979at2759"/>
<dbReference type="Pfam" id="PF13092">
    <property type="entry name" value="CENP-L"/>
    <property type="match status" value="1"/>
</dbReference>
<dbReference type="eggNOG" id="ENOG502SMK9">
    <property type="taxonomic scope" value="Eukaryota"/>
</dbReference>
<evidence type="ECO:0000313" key="1">
    <source>
        <dbReference type="EMBL" id="AEO58388.1"/>
    </source>
</evidence>
<dbReference type="InParanoid" id="G2QDX9"/>
<dbReference type="EMBL" id="CP003004">
    <property type="protein sequence ID" value="AEO58388.1"/>
    <property type="molecule type" value="Genomic_DNA"/>
</dbReference>
<reference evidence="1 2" key="1">
    <citation type="journal article" date="2011" name="Nat. Biotechnol.">
        <title>Comparative genomic analysis of the thermophilic biomass-degrading fungi Myceliophthora thermophila and Thielavia terrestris.</title>
        <authorList>
            <person name="Berka R.M."/>
            <person name="Grigoriev I.V."/>
            <person name="Otillar R."/>
            <person name="Salamov A."/>
            <person name="Grimwood J."/>
            <person name="Reid I."/>
            <person name="Ishmael N."/>
            <person name="John T."/>
            <person name="Darmond C."/>
            <person name="Moisan M.-C."/>
            <person name="Henrissat B."/>
            <person name="Coutinho P.M."/>
            <person name="Lombard V."/>
            <person name="Natvig D.O."/>
            <person name="Lindquist E."/>
            <person name="Schmutz J."/>
            <person name="Lucas S."/>
            <person name="Harris P."/>
            <person name="Powlowski J."/>
            <person name="Bellemare A."/>
            <person name="Taylor D."/>
            <person name="Butler G."/>
            <person name="de Vries R.P."/>
            <person name="Allijn I.E."/>
            <person name="van den Brink J."/>
            <person name="Ushinsky S."/>
            <person name="Storms R."/>
            <person name="Powell A.J."/>
            <person name="Paulsen I.T."/>
            <person name="Elbourne L.D.H."/>
            <person name="Baker S.E."/>
            <person name="Magnuson J."/>
            <person name="LaBoissiere S."/>
            <person name="Clutterbuck A.J."/>
            <person name="Martinez D."/>
            <person name="Wogulis M."/>
            <person name="de Leon A.L."/>
            <person name="Rey M.W."/>
            <person name="Tsang A."/>
        </authorList>
    </citation>
    <scope>NUCLEOTIDE SEQUENCE [LARGE SCALE GENOMIC DNA]</scope>
    <source>
        <strain evidence="2">ATCC 42464 / BCRC 31852 / DSM 1799</strain>
    </source>
</reference>
<organism evidence="1 2">
    <name type="scientific">Thermothelomyces thermophilus (strain ATCC 42464 / BCRC 31852 / DSM 1799)</name>
    <name type="common">Sporotrichum thermophile</name>
    <dbReference type="NCBI Taxonomy" id="573729"/>
    <lineage>
        <taxon>Eukaryota</taxon>
        <taxon>Fungi</taxon>
        <taxon>Dikarya</taxon>
        <taxon>Ascomycota</taxon>
        <taxon>Pezizomycotina</taxon>
        <taxon>Sordariomycetes</taxon>
        <taxon>Sordariomycetidae</taxon>
        <taxon>Sordariales</taxon>
        <taxon>Chaetomiaceae</taxon>
        <taxon>Thermothelomyces</taxon>
    </lineage>
</organism>
<keyword evidence="2" id="KW-1185">Reference proteome</keyword>
<name>G2QDX9_THET4</name>
<dbReference type="OMA" id="WERWMED"/>
<dbReference type="RefSeq" id="XP_003663633.1">
    <property type="nucleotide sequence ID" value="XM_003663585.1"/>
</dbReference>
<dbReference type="AlphaFoldDB" id="G2QDX9"/>
<accession>G2QDX9</accession>
<dbReference type="VEuPathDB" id="FungiDB:MYCTH_2305685"/>
<dbReference type="GeneID" id="11509745"/>
<evidence type="ECO:0000313" key="2">
    <source>
        <dbReference type="Proteomes" id="UP000007322"/>
    </source>
</evidence>
<gene>
    <name evidence="1" type="ORF">MYCTH_2305685</name>
</gene>
<sequence length="299" mass="31978">MASCTALMLPSPLGDGNGEFPDAETRFWVGDADAAARERRSNPAHFLSLPLLLLRMPAPLKAVVGDFLASTFDCRISPMRLGTRSLVGSWEAWIRSAGLPSTGALSKDAVLSFGFHVPAPSASPTQPLDEEDAASNQQQPLGLKSIDVIIPAAELRKFLAAGKRVVESQSRQTGALGALGWQGDLKKRRLLAGRLYEEGWEWRTASGEPGSSTDRQPFMEALACYLGEHLSLDLFHPGVRVTKVACGGFVMSESRLKVFEPVGAGDVEDERISSLGPRGAILELLGRLADKAQTQAVAG</sequence>
<proteinExistence type="predicted"/>
<dbReference type="Proteomes" id="UP000007322">
    <property type="component" value="Chromosome 3"/>
</dbReference>